<sequence>MPKRKSPPSENNPGSEQSSSESETRSRPHKKNARTAATAGEKQTRKVSQKQQEMNEQQARKDQNELDQLRKKVAKLQKQVKKGKQTQTATREPTEAEYEGIPHESEDEDEPGQVSGILSIGSSLKRGTAMAISTTSAMHDRTRGSRSYLRRQGSSRVATASDATAVTQPQRQPSGNLVCRGNIVTTITDVEIAESHNTPTLNAHTAVPECSPLSKDSSDMAKVVTPLKHAEFANDEPPSGCPKASDYKDDVKFLLLDATHHFECHIIGVQAYPSAETAASWAHDLWTEIVSRKSNARGDMVEETRKHIPAAYGFIVTDTSSARRKNIKLYRGLMEESTFHYKTYDLEAGTRNGFLHNPLVFKLIKECFFQMKTSYGVKYRKYFDPIHLPMLALLLTGIEHVIEEWSTGIQVSVAFREGDNERRYVNHVADIAKWAEPSPGVVRNICKKWHDRARRATGVGDEDKPTGHISATVIEDAQKELAGCTRDTDSEGEDD</sequence>
<feature type="region of interest" description="Disordered" evidence="1">
    <location>
        <begin position="134"/>
        <end position="174"/>
    </location>
</feature>
<reference evidence="3 4" key="1">
    <citation type="journal article" date="2018" name="Sci. Rep.">
        <title>Genome sequence of the cauliflower mushroom Sparassis crispa (Hanabiratake) and its association with beneficial usage.</title>
        <authorList>
            <person name="Kiyama R."/>
            <person name="Furutani Y."/>
            <person name="Kawaguchi K."/>
            <person name="Nakanishi T."/>
        </authorList>
    </citation>
    <scope>NUCLEOTIDE SEQUENCE [LARGE SCALE GENOMIC DNA]</scope>
</reference>
<dbReference type="GeneID" id="38780191"/>
<dbReference type="AlphaFoldDB" id="A0A401GNF5"/>
<dbReference type="STRING" id="139825.A0A401GNF5"/>
<evidence type="ECO:0000313" key="3">
    <source>
        <dbReference type="EMBL" id="GBE83274.1"/>
    </source>
</evidence>
<feature type="domain" description="DUF6532" evidence="2">
    <location>
        <begin position="258"/>
        <end position="434"/>
    </location>
</feature>
<evidence type="ECO:0000259" key="2">
    <source>
        <dbReference type="Pfam" id="PF20149"/>
    </source>
</evidence>
<organism evidence="3 4">
    <name type="scientific">Sparassis crispa</name>
    <dbReference type="NCBI Taxonomy" id="139825"/>
    <lineage>
        <taxon>Eukaryota</taxon>
        <taxon>Fungi</taxon>
        <taxon>Dikarya</taxon>
        <taxon>Basidiomycota</taxon>
        <taxon>Agaricomycotina</taxon>
        <taxon>Agaricomycetes</taxon>
        <taxon>Polyporales</taxon>
        <taxon>Sparassidaceae</taxon>
        <taxon>Sparassis</taxon>
    </lineage>
</organism>
<gene>
    <name evidence="3" type="ORF">SCP_0503220</name>
</gene>
<dbReference type="InterPro" id="IPR045341">
    <property type="entry name" value="DUF6532"/>
</dbReference>
<feature type="region of interest" description="Disordered" evidence="1">
    <location>
        <begin position="1"/>
        <end position="121"/>
    </location>
</feature>
<dbReference type="RefSeq" id="XP_027614187.1">
    <property type="nucleotide sequence ID" value="XM_027758386.1"/>
</dbReference>
<dbReference type="Proteomes" id="UP000287166">
    <property type="component" value="Unassembled WGS sequence"/>
</dbReference>
<feature type="compositionally biased region" description="Basic residues" evidence="1">
    <location>
        <begin position="71"/>
        <end position="84"/>
    </location>
</feature>
<dbReference type="EMBL" id="BFAD01000005">
    <property type="protein sequence ID" value="GBE83274.1"/>
    <property type="molecule type" value="Genomic_DNA"/>
</dbReference>
<dbReference type="Pfam" id="PF20149">
    <property type="entry name" value="DUF6532"/>
    <property type="match status" value="1"/>
</dbReference>
<protein>
    <recommendedName>
        <fullName evidence="2">DUF6532 domain-containing protein</fullName>
    </recommendedName>
</protein>
<evidence type="ECO:0000256" key="1">
    <source>
        <dbReference type="SAM" id="MobiDB-lite"/>
    </source>
</evidence>
<dbReference type="OrthoDB" id="3268553at2759"/>
<keyword evidence="4" id="KW-1185">Reference proteome</keyword>
<name>A0A401GNF5_9APHY</name>
<evidence type="ECO:0000313" key="4">
    <source>
        <dbReference type="Proteomes" id="UP000287166"/>
    </source>
</evidence>
<feature type="compositionally biased region" description="Polar residues" evidence="1">
    <location>
        <begin position="152"/>
        <end position="174"/>
    </location>
</feature>
<feature type="compositionally biased region" description="Low complexity" evidence="1">
    <location>
        <begin position="8"/>
        <end position="21"/>
    </location>
</feature>
<dbReference type="InParanoid" id="A0A401GNF5"/>
<comment type="caution">
    <text evidence="3">The sequence shown here is derived from an EMBL/GenBank/DDBJ whole genome shotgun (WGS) entry which is preliminary data.</text>
</comment>
<accession>A0A401GNF5</accession>
<proteinExistence type="predicted"/>
<feature type="compositionally biased region" description="Basic and acidic residues" evidence="1">
    <location>
        <begin position="58"/>
        <end position="70"/>
    </location>
</feature>